<feature type="domain" description="Retrotransposon gag" evidence="2">
    <location>
        <begin position="67"/>
        <end position="157"/>
    </location>
</feature>
<dbReference type="OrthoDB" id="1305205at2759"/>
<dbReference type="GeneID" id="104239580"/>
<dbReference type="AlphaFoldDB" id="A0A1U7Y189"/>
<dbReference type="PANTHER" id="PTHR33223">
    <property type="entry name" value="CCHC-TYPE DOMAIN-CONTAINING PROTEIN"/>
    <property type="match status" value="1"/>
</dbReference>
<dbReference type="eggNOG" id="KOG0017">
    <property type="taxonomic scope" value="Eukaryota"/>
</dbReference>
<feature type="compositionally biased region" description="Basic and acidic residues" evidence="1">
    <location>
        <begin position="216"/>
        <end position="236"/>
    </location>
</feature>
<gene>
    <name evidence="4" type="primary">LOC104239580</name>
</gene>
<organism evidence="3 4">
    <name type="scientific">Nicotiana sylvestris</name>
    <name type="common">Wood tobacco</name>
    <name type="synonym">South American tobacco</name>
    <dbReference type="NCBI Taxonomy" id="4096"/>
    <lineage>
        <taxon>Eukaryota</taxon>
        <taxon>Viridiplantae</taxon>
        <taxon>Streptophyta</taxon>
        <taxon>Embryophyta</taxon>
        <taxon>Tracheophyta</taxon>
        <taxon>Spermatophyta</taxon>
        <taxon>Magnoliopsida</taxon>
        <taxon>eudicotyledons</taxon>
        <taxon>Gunneridae</taxon>
        <taxon>Pentapetalae</taxon>
        <taxon>asterids</taxon>
        <taxon>lamiids</taxon>
        <taxon>Solanales</taxon>
        <taxon>Solanaceae</taxon>
        <taxon>Nicotianoideae</taxon>
        <taxon>Nicotianeae</taxon>
        <taxon>Nicotiana</taxon>
    </lineage>
</organism>
<sequence>MDWKKFVQKLFTSSAAPRPIQKKFCITDIPKYNRTTDPNERVTSYTCAIKGNDLEDDAIESILLKKFRETLSKEAMIWYHNLPPNVIAAFAMLEDFFVKAHAGAIKVATRKLDLLKVRQRDNEMLREFVSRFQMERIEFPPVTYDWAVQAFTHGLNERSLIASHQLKQNLIEYPAVSWADVHNRYQSKIRVEDDQLGAPSISVHPNRSASINQSDINRDPRSNKERYQPYTSDRRNSGVGCNHVQNDRRSDRGQNSRGLMSKNGFEKTEDCRQLREEVAHLFNAGQLRVFRCDRAKNHFRKRDANKKIEQKEPQHVINMIAEGVNIPQGAMLKRTKVSITGEKQTRDYVPEGTVSFSDKEAKGISQPHNDALVIPILLNKVQVTRVLVDPGSLVNIIPMRVLDKLGLQNQIVLAARVLNGFNMASETTK</sequence>
<proteinExistence type="predicted"/>
<dbReference type="InterPro" id="IPR005162">
    <property type="entry name" value="Retrotrans_gag_dom"/>
</dbReference>
<evidence type="ECO:0000259" key="2">
    <source>
        <dbReference type="Pfam" id="PF03732"/>
    </source>
</evidence>
<dbReference type="Proteomes" id="UP000189701">
    <property type="component" value="Unplaced"/>
</dbReference>
<feature type="compositionally biased region" description="Basic and acidic residues" evidence="1">
    <location>
        <begin position="245"/>
        <end position="254"/>
    </location>
</feature>
<evidence type="ECO:0000313" key="3">
    <source>
        <dbReference type="Proteomes" id="UP000189701"/>
    </source>
</evidence>
<feature type="compositionally biased region" description="Polar residues" evidence="1">
    <location>
        <begin position="203"/>
        <end position="215"/>
    </location>
</feature>
<reference evidence="3" key="1">
    <citation type="journal article" date="2013" name="Genome Biol.">
        <title>Reference genomes and transcriptomes of Nicotiana sylvestris and Nicotiana tomentosiformis.</title>
        <authorList>
            <person name="Sierro N."/>
            <person name="Battey J.N."/>
            <person name="Ouadi S."/>
            <person name="Bovet L."/>
            <person name="Goepfert S."/>
            <person name="Bakaher N."/>
            <person name="Peitsch M.C."/>
            <person name="Ivanov N.V."/>
        </authorList>
    </citation>
    <scope>NUCLEOTIDE SEQUENCE [LARGE SCALE GENOMIC DNA]</scope>
</reference>
<protein>
    <submittedName>
        <fullName evidence="4">Uncharacterized protein LOC104239580</fullName>
    </submittedName>
</protein>
<evidence type="ECO:0000256" key="1">
    <source>
        <dbReference type="SAM" id="MobiDB-lite"/>
    </source>
</evidence>
<keyword evidence="3" id="KW-1185">Reference proteome</keyword>
<name>A0A1U7Y189_NICSY</name>
<reference evidence="4" key="2">
    <citation type="submission" date="2025-08" db="UniProtKB">
        <authorList>
            <consortium name="RefSeq"/>
        </authorList>
    </citation>
    <scope>IDENTIFICATION</scope>
    <source>
        <tissue evidence="4">Leaf</tissue>
    </source>
</reference>
<dbReference type="Pfam" id="PF03732">
    <property type="entry name" value="Retrotrans_gag"/>
    <property type="match status" value="1"/>
</dbReference>
<dbReference type="KEGG" id="nsy:104239580"/>
<evidence type="ECO:0000313" key="4">
    <source>
        <dbReference type="RefSeq" id="XP_009792545.1"/>
    </source>
</evidence>
<dbReference type="RefSeq" id="XP_009792545.1">
    <property type="nucleotide sequence ID" value="XM_009794243.1"/>
</dbReference>
<dbReference type="PANTHER" id="PTHR33223:SF11">
    <property type="entry name" value="ELEMENT PROTEIN, PUTATIVE-RELATED"/>
    <property type="match status" value="1"/>
</dbReference>
<feature type="region of interest" description="Disordered" evidence="1">
    <location>
        <begin position="196"/>
        <end position="264"/>
    </location>
</feature>
<accession>A0A1U7Y189</accession>